<dbReference type="Proteomes" id="UP000249542">
    <property type="component" value="Unassembled WGS sequence"/>
</dbReference>
<sequence>MSLSKKNKITLFMIILVCIAGYSAYKYTYKSHKSITEKEVVFSGSTAHFLEKVKTGGAKWQDVVVALNGKITSIGEKGITLDHNTYCQFKNSTALTHLKEGQHIAVKGRMIGYDDLLEEIKLDQTLIK</sequence>
<comment type="caution">
    <text evidence="1">The sequence shown here is derived from an EMBL/GenBank/DDBJ whole genome shotgun (WGS) entry which is preliminary data.</text>
</comment>
<protein>
    <submittedName>
        <fullName evidence="1">Uncharacterized protein</fullName>
    </submittedName>
</protein>
<evidence type="ECO:0000313" key="2">
    <source>
        <dbReference type="Proteomes" id="UP000249542"/>
    </source>
</evidence>
<proteinExistence type="predicted"/>
<dbReference type="AlphaFoldDB" id="A0A2W7IC55"/>
<evidence type="ECO:0000313" key="1">
    <source>
        <dbReference type="EMBL" id="PZW42615.1"/>
    </source>
</evidence>
<gene>
    <name evidence="1" type="ORF">LX95_00931</name>
</gene>
<dbReference type="EMBL" id="QKYV01000002">
    <property type="protein sequence ID" value="PZW42615.1"/>
    <property type="molecule type" value="Genomic_DNA"/>
</dbReference>
<reference evidence="1 2" key="1">
    <citation type="submission" date="2018-06" db="EMBL/GenBank/DDBJ databases">
        <title>Genomic Encyclopedia of Archaeal and Bacterial Type Strains, Phase II (KMG-II): from individual species to whole genera.</title>
        <authorList>
            <person name="Goeker M."/>
        </authorList>
    </citation>
    <scope>NUCLEOTIDE SEQUENCE [LARGE SCALE GENOMIC DNA]</scope>
    <source>
        <strain evidence="1 2">DSM 15361</strain>
    </source>
</reference>
<organism evidence="1 2">
    <name type="scientific">Mesonia algae</name>
    <dbReference type="NCBI Taxonomy" id="213248"/>
    <lineage>
        <taxon>Bacteria</taxon>
        <taxon>Pseudomonadati</taxon>
        <taxon>Bacteroidota</taxon>
        <taxon>Flavobacteriia</taxon>
        <taxon>Flavobacteriales</taxon>
        <taxon>Flavobacteriaceae</taxon>
        <taxon>Mesonia</taxon>
    </lineage>
</organism>
<name>A0A2W7IC55_9FLAO</name>
<keyword evidence="2" id="KW-1185">Reference proteome</keyword>
<accession>A0A2W7IC55</accession>